<keyword evidence="11 20" id="KW-0547">Nucleotide-binding</keyword>
<dbReference type="GO" id="GO:0005886">
    <property type="term" value="C:plasma membrane"/>
    <property type="evidence" value="ECO:0007669"/>
    <property type="project" value="UniProtKB-SubCell"/>
</dbReference>
<accession>A0A1U8Q9A6</accession>
<evidence type="ECO:0000256" key="19">
    <source>
        <dbReference type="ARBA" id="ARBA00048679"/>
    </source>
</evidence>
<feature type="domain" description="Protein kinase" evidence="22">
    <location>
        <begin position="33"/>
        <end position="315"/>
    </location>
</feature>
<dbReference type="OMA" id="RPTATMF"/>
<dbReference type="Pfam" id="PF00069">
    <property type="entry name" value="Pkinase"/>
    <property type="match status" value="1"/>
</dbReference>
<evidence type="ECO:0000256" key="21">
    <source>
        <dbReference type="RuleBase" id="RU000304"/>
    </source>
</evidence>
<gene>
    <name evidence="24" type="primary">LOC104605459</name>
</gene>
<evidence type="ECO:0000256" key="10">
    <source>
        <dbReference type="ARBA" id="ARBA00022737"/>
    </source>
</evidence>
<dbReference type="SUPFAM" id="SSF56112">
    <property type="entry name" value="Protein kinase-like (PK-like)"/>
    <property type="match status" value="1"/>
</dbReference>
<evidence type="ECO:0000256" key="17">
    <source>
        <dbReference type="ARBA" id="ARBA00023180"/>
    </source>
</evidence>
<dbReference type="FunFam" id="1.10.510.10:FF:000358">
    <property type="entry name" value="Putative leucine-rich repeat receptor-like serine/threonine-protein kinase"/>
    <property type="match status" value="1"/>
</dbReference>
<dbReference type="Proteomes" id="UP000189703">
    <property type="component" value="Unplaced"/>
</dbReference>
<keyword evidence="15" id="KW-0472">Membrane</keyword>
<dbReference type="AlphaFoldDB" id="A0A1U8Q9A6"/>
<dbReference type="PROSITE" id="PS00107">
    <property type="entry name" value="PROTEIN_KINASE_ATP"/>
    <property type="match status" value="1"/>
</dbReference>
<dbReference type="GO" id="GO:0004674">
    <property type="term" value="F:protein serine/threonine kinase activity"/>
    <property type="evidence" value="ECO:0007669"/>
    <property type="project" value="UniProtKB-KW"/>
</dbReference>
<dbReference type="EC" id="2.7.11.1" evidence="2"/>
<dbReference type="PANTHER" id="PTHR48055:SF36">
    <property type="entry name" value="PROTEIN KINASE, PLANT-TYPE, PUTATIVE-RELATED"/>
    <property type="match status" value="1"/>
</dbReference>
<sequence length="316" mass="35797">MEKKNVPPSVDSLHAMEHRMISYYELLQATNNFHHENLLGTGSFSSVYKAILSDGIIVAVKVLNLQIEGAIKSFDAECQVLRNARHRNLVKIISSCSNLDFRALIMQYMPQGSLEKWLYCENYFLNLLQRINIMIDVALALEYLHHNQSEPVVHCDLKPSNVLLDEDMVAHVGGFGIAKILSANDQSVVQTKTLGSIGYIAPEYGSEGRFSTSCDVYSYGILLMEVFTRKKPTDEMFAGDLSLRRWVHMSLPSELMEIMDKNFIGNEENDSPTKRQIFVSIMELSLDCSRELPEERITMGEVAARLNKVKKQLLLT</sequence>
<keyword evidence="3" id="KW-1003">Cell membrane</keyword>
<evidence type="ECO:0000256" key="5">
    <source>
        <dbReference type="ARBA" id="ARBA00022553"/>
    </source>
</evidence>
<evidence type="ECO:0000256" key="3">
    <source>
        <dbReference type="ARBA" id="ARBA00022475"/>
    </source>
</evidence>
<evidence type="ECO:0000256" key="7">
    <source>
        <dbReference type="ARBA" id="ARBA00022679"/>
    </source>
</evidence>
<keyword evidence="16" id="KW-0675">Receptor</keyword>
<keyword evidence="23" id="KW-1185">Reference proteome</keyword>
<dbReference type="InterPro" id="IPR051564">
    <property type="entry name" value="LRR_receptor-like_kinase"/>
</dbReference>
<feature type="binding site" evidence="20">
    <location>
        <position position="61"/>
    </location>
    <ligand>
        <name>ATP</name>
        <dbReference type="ChEBI" id="CHEBI:30616"/>
    </ligand>
</feature>
<keyword evidence="13 20" id="KW-0067">ATP-binding</keyword>
<evidence type="ECO:0000256" key="6">
    <source>
        <dbReference type="ARBA" id="ARBA00022614"/>
    </source>
</evidence>
<keyword evidence="6" id="KW-0433">Leucine-rich repeat</keyword>
<keyword evidence="12" id="KW-0418">Kinase</keyword>
<dbReference type="KEGG" id="nnu:104605459"/>
<evidence type="ECO:0000256" key="8">
    <source>
        <dbReference type="ARBA" id="ARBA00022692"/>
    </source>
</evidence>
<reference evidence="24" key="1">
    <citation type="submission" date="2025-08" db="UniProtKB">
        <authorList>
            <consortium name="RefSeq"/>
        </authorList>
    </citation>
    <scope>IDENTIFICATION</scope>
</reference>
<dbReference type="FunFam" id="3.30.200.20:FF:000661">
    <property type="entry name" value="Serine-threonine protein kinase plant-type"/>
    <property type="match status" value="1"/>
</dbReference>
<dbReference type="PANTHER" id="PTHR48055">
    <property type="entry name" value="LEUCINE-RICH REPEAT RECEPTOR PROTEIN KINASE EMS1"/>
    <property type="match status" value="1"/>
</dbReference>
<dbReference type="GeneID" id="104605459"/>
<evidence type="ECO:0000256" key="14">
    <source>
        <dbReference type="ARBA" id="ARBA00022989"/>
    </source>
</evidence>
<keyword evidence="4 21" id="KW-0723">Serine/threonine-protein kinase</keyword>
<dbReference type="InterPro" id="IPR008271">
    <property type="entry name" value="Ser/Thr_kinase_AS"/>
</dbReference>
<keyword evidence="14" id="KW-1133">Transmembrane helix</keyword>
<protein>
    <recommendedName>
        <fullName evidence="2">non-specific serine/threonine protein kinase</fullName>
        <ecNumber evidence="2">2.7.11.1</ecNumber>
    </recommendedName>
</protein>
<dbReference type="SMART" id="SM00220">
    <property type="entry name" value="S_TKc"/>
    <property type="match status" value="1"/>
</dbReference>
<evidence type="ECO:0000313" key="23">
    <source>
        <dbReference type="Proteomes" id="UP000189703"/>
    </source>
</evidence>
<evidence type="ECO:0000256" key="20">
    <source>
        <dbReference type="PROSITE-ProRule" id="PRU10141"/>
    </source>
</evidence>
<dbReference type="PROSITE" id="PS00108">
    <property type="entry name" value="PROTEIN_KINASE_ST"/>
    <property type="match status" value="1"/>
</dbReference>
<evidence type="ECO:0000256" key="15">
    <source>
        <dbReference type="ARBA" id="ARBA00023136"/>
    </source>
</evidence>
<evidence type="ECO:0000259" key="22">
    <source>
        <dbReference type="PROSITE" id="PS50011"/>
    </source>
</evidence>
<evidence type="ECO:0000313" key="24">
    <source>
        <dbReference type="RefSeq" id="XP_019054660.1"/>
    </source>
</evidence>
<evidence type="ECO:0000256" key="1">
    <source>
        <dbReference type="ARBA" id="ARBA00004162"/>
    </source>
</evidence>
<evidence type="ECO:0000256" key="12">
    <source>
        <dbReference type="ARBA" id="ARBA00022777"/>
    </source>
</evidence>
<evidence type="ECO:0000256" key="16">
    <source>
        <dbReference type="ARBA" id="ARBA00023170"/>
    </source>
</evidence>
<evidence type="ECO:0000256" key="9">
    <source>
        <dbReference type="ARBA" id="ARBA00022729"/>
    </source>
</evidence>
<dbReference type="InterPro" id="IPR017441">
    <property type="entry name" value="Protein_kinase_ATP_BS"/>
</dbReference>
<keyword evidence="10" id="KW-0677">Repeat</keyword>
<keyword evidence="5" id="KW-0597">Phosphoprotein</keyword>
<dbReference type="STRING" id="4432.A0A1U8Q9A6"/>
<dbReference type="InParanoid" id="A0A1U8Q9A6"/>
<evidence type="ECO:0000256" key="4">
    <source>
        <dbReference type="ARBA" id="ARBA00022527"/>
    </source>
</evidence>
<comment type="catalytic activity">
    <reaction evidence="18">
        <text>L-threonyl-[protein] + ATP = O-phospho-L-threonyl-[protein] + ADP + H(+)</text>
        <dbReference type="Rhea" id="RHEA:46608"/>
        <dbReference type="Rhea" id="RHEA-COMP:11060"/>
        <dbReference type="Rhea" id="RHEA-COMP:11605"/>
        <dbReference type="ChEBI" id="CHEBI:15378"/>
        <dbReference type="ChEBI" id="CHEBI:30013"/>
        <dbReference type="ChEBI" id="CHEBI:30616"/>
        <dbReference type="ChEBI" id="CHEBI:61977"/>
        <dbReference type="ChEBI" id="CHEBI:456216"/>
        <dbReference type="EC" id="2.7.11.1"/>
    </reaction>
</comment>
<evidence type="ECO:0000256" key="13">
    <source>
        <dbReference type="ARBA" id="ARBA00022840"/>
    </source>
</evidence>
<evidence type="ECO:0000256" key="11">
    <source>
        <dbReference type="ARBA" id="ARBA00022741"/>
    </source>
</evidence>
<keyword evidence="7" id="KW-0808">Transferase</keyword>
<dbReference type="PROSITE" id="PS50011">
    <property type="entry name" value="PROTEIN_KINASE_DOM"/>
    <property type="match status" value="1"/>
</dbReference>
<dbReference type="InterPro" id="IPR000719">
    <property type="entry name" value="Prot_kinase_dom"/>
</dbReference>
<dbReference type="RefSeq" id="XP_019054660.1">
    <property type="nucleotide sequence ID" value="XM_019199115.1"/>
</dbReference>
<keyword evidence="17" id="KW-0325">Glycoprotein</keyword>
<dbReference type="Gene3D" id="1.10.510.10">
    <property type="entry name" value="Transferase(Phosphotransferase) domain 1"/>
    <property type="match status" value="1"/>
</dbReference>
<name>A0A1U8Q9A6_NELNU</name>
<keyword evidence="9" id="KW-0732">Signal</keyword>
<proteinExistence type="inferred from homology"/>
<evidence type="ECO:0000256" key="2">
    <source>
        <dbReference type="ARBA" id="ARBA00012513"/>
    </source>
</evidence>
<dbReference type="OrthoDB" id="1911041at2759"/>
<dbReference type="Gene3D" id="3.30.200.20">
    <property type="entry name" value="Phosphorylase Kinase, domain 1"/>
    <property type="match status" value="1"/>
</dbReference>
<organism evidence="23 24">
    <name type="scientific">Nelumbo nucifera</name>
    <name type="common">Sacred lotus</name>
    <dbReference type="NCBI Taxonomy" id="4432"/>
    <lineage>
        <taxon>Eukaryota</taxon>
        <taxon>Viridiplantae</taxon>
        <taxon>Streptophyta</taxon>
        <taxon>Embryophyta</taxon>
        <taxon>Tracheophyta</taxon>
        <taxon>Spermatophyta</taxon>
        <taxon>Magnoliopsida</taxon>
        <taxon>Proteales</taxon>
        <taxon>Nelumbonaceae</taxon>
        <taxon>Nelumbo</taxon>
    </lineage>
</organism>
<evidence type="ECO:0000256" key="18">
    <source>
        <dbReference type="ARBA" id="ARBA00047899"/>
    </source>
</evidence>
<comment type="subcellular location">
    <subcellularLocation>
        <location evidence="1">Cell membrane</location>
        <topology evidence="1">Single-pass membrane protein</topology>
    </subcellularLocation>
</comment>
<comment type="catalytic activity">
    <reaction evidence="19">
        <text>L-seryl-[protein] + ATP = O-phospho-L-seryl-[protein] + ADP + H(+)</text>
        <dbReference type="Rhea" id="RHEA:17989"/>
        <dbReference type="Rhea" id="RHEA-COMP:9863"/>
        <dbReference type="Rhea" id="RHEA-COMP:11604"/>
        <dbReference type="ChEBI" id="CHEBI:15378"/>
        <dbReference type="ChEBI" id="CHEBI:29999"/>
        <dbReference type="ChEBI" id="CHEBI:30616"/>
        <dbReference type="ChEBI" id="CHEBI:83421"/>
        <dbReference type="ChEBI" id="CHEBI:456216"/>
        <dbReference type="EC" id="2.7.11.1"/>
    </reaction>
</comment>
<comment type="similarity">
    <text evidence="21">Belongs to the protein kinase superfamily.</text>
</comment>
<dbReference type="GO" id="GO:0005524">
    <property type="term" value="F:ATP binding"/>
    <property type="evidence" value="ECO:0007669"/>
    <property type="project" value="UniProtKB-UniRule"/>
</dbReference>
<keyword evidence="8" id="KW-0812">Transmembrane</keyword>
<dbReference type="InterPro" id="IPR011009">
    <property type="entry name" value="Kinase-like_dom_sf"/>
</dbReference>